<evidence type="ECO:0000313" key="2">
    <source>
        <dbReference type="EMBL" id="KAK9733861.1"/>
    </source>
</evidence>
<name>A0AAW1LKE0_SAPOF</name>
<sequence length="49" mass="5250">MWWNMALLNWVGSWAGIHSAESPLSKLGVGLWILGEDLGVVGPKVEGTS</sequence>
<organism evidence="2 3">
    <name type="scientific">Saponaria officinalis</name>
    <name type="common">Common soapwort</name>
    <name type="synonym">Lychnis saponaria</name>
    <dbReference type="NCBI Taxonomy" id="3572"/>
    <lineage>
        <taxon>Eukaryota</taxon>
        <taxon>Viridiplantae</taxon>
        <taxon>Streptophyta</taxon>
        <taxon>Embryophyta</taxon>
        <taxon>Tracheophyta</taxon>
        <taxon>Spermatophyta</taxon>
        <taxon>Magnoliopsida</taxon>
        <taxon>eudicotyledons</taxon>
        <taxon>Gunneridae</taxon>
        <taxon>Pentapetalae</taxon>
        <taxon>Caryophyllales</taxon>
        <taxon>Caryophyllaceae</taxon>
        <taxon>Caryophylleae</taxon>
        <taxon>Saponaria</taxon>
    </lineage>
</organism>
<gene>
    <name evidence="2" type="ORF">RND81_04G097400</name>
</gene>
<comment type="caution">
    <text evidence="2">The sequence shown here is derived from an EMBL/GenBank/DDBJ whole genome shotgun (WGS) entry which is preliminary data.</text>
</comment>
<dbReference type="AlphaFoldDB" id="A0AAW1LKE0"/>
<dbReference type="EMBL" id="JBDFQZ010000004">
    <property type="protein sequence ID" value="KAK9733861.1"/>
    <property type="molecule type" value="Genomic_DNA"/>
</dbReference>
<evidence type="ECO:0000313" key="3">
    <source>
        <dbReference type="Proteomes" id="UP001443914"/>
    </source>
</evidence>
<feature type="chain" id="PRO_5043721557" evidence="1">
    <location>
        <begin position="20"/>
        <end position="49"/>
    </location>
</feature>
<evidence type="ECO:0000256" key="1">
    <source>
        <dbReference type="SAM" id="SignalP"/>
    </source>
</evidence>
<proteinExistence type="predicted"/>
<keyword evidence="3" id="KW-1185">Reference proteome</keyword>
<feature type="signal peptide" evidence="1">
    <location>
        <begin position="1"/>
        <end position="19"/>
    </location>
</feature>
<keyword evidence="1" id="KW-0732">Signal</keyword>
<dbReference type="Proteomes" id="UP001443914">
    <property type="component" value="Unassembled WGS sequence"/>
</dbReference>
<protein>
    <submittedName>
        <fullName evidence="2">Uncharacterized protein</fullName>
    </submittedName>
</protein>
<accession>A0AAW1LKE0</accession>
<reference evidence="2" key="1">
    <citation type="submission" date="2024-03" db="EMBL/GenBank/DDBJ databases">
        <title>WGS assembly of Saponaria officinalis var. Norfolk2.</title>
        <authorList>
            <person name="Jenkins J."/>
            <person name="Shu S."/>
            <person name="Grimwood J."/>
            <person name="Barry K."/>
            <person name="Goodstein D."/>
            <person name="Schmutz J."/>
            <person name="Leebens-Mack J."/>
            <person name="Osbourn A."/>
        </authorList>
    </citation>
    <scope>NUCLEOTIDE SEQUENCE [LARGE SCALE GENOMIC DNA]</scope>
    <source>
        <strain evidence="2">JIC</strain>
    </source>
</reference>